<proteinExistence type="predicted"/>
<accession>A0A7J6MVJ1</accession>
<feature type="region of interest" description="Disordered" evidence="1">
    <location>
        <begin position="885"/>
        <end position="904"/>
    </location>
</feature>
<feature type="domain" description="DUSP" evidence="3">
    <location>
        <begin position="615"/>
        <end position="725"/>
    </location>
</feature>
<dbReference type="Proteomes" id="UP000572268">
    <property type="component" value="Unassembled WGS sequence"/>
</dbReference>
<evidence type="ECO:0000313" key="5">
    <source>
        <dbReference type="Proteomes" id="UP000572268"/>
    </source>
</evidence>
<dbReference type="EMBL" id="JABANN010000012">
    <property type="protein sequence ID" value="KAF4675628.1"/>
    <property type="molecule type" value="Genomic_DNA"/>
</dbReference>
<dbReference type="SMART" id="SM00695">
    <property type="entry name" value="DUSP"/>
    <property type="match status" value="2"/>
</dbReference>
<evidence type="ECO:0000259" key="2">
    <source>
        <dbReference type="PROSITE" id="PS50235"/>
    </source>
</evidence>
<dbReference type="Pfam" id="PF00443">
    <property type="entry name" value="UCH"/>
    <property type="match status" value="1"/>
</dbReference>
<feature type="region of interest" description="Disordered" evidence="1">
    <location>
        <begin position="235"/>
        <end position="262"/>
    </location>
</feature>
<dbReference type="Pfam" id="PF06337">
    <property type="entry name" value="DUSP"/>
    <property type="match status" value="1"/>
</dbReference>
<protein>
    <submittedName>
        <fullName evidence="4">Ubiquitin carboxyl-terminal hydrolase 20</fullName>
    </submittedName>
</protein>
<dbReference type="PANTHER" id="PTHR21646:SF86">
    <property type="entry name" value="UBIQUITIN CARBOXYL-TERMINAL HYDROLASE"/>
    <property type="match status" value="1"/>
</dbReference>
<feature type="domain" description="DUSP" evidence="3">
    <location>
        <begin position="509"/>
        <end position="607"/>
    </location>
</feature>
<evidence type="ECO:0000256" key="1">
    <source>
        <dbReference type="SAM" id="MobiDB-lite"/>
    </source>
</evidence>
<dbReference type="InterPro" id="IPR006615">
    <property type="entry name" value="Pept_C19_DUSP"/>
</dbReference>
<feature type="compositionally biased region" description="Polar residues" evidence="1">
    <location>
        <begin position="1"/>
        <end position="21"/>
    </location>
</feature>
<dbReference type="InterPro" id="IPR035927">
    <property type="entry name" value="DUSP-like_sf"/>
</dbReference>
<dbReference type="InterPro" id="IPR028889">
    <property type="entry name" value="USP"/>
</dbReference>
<evidence type="ECO:0000313" key="4">
    <source>
        <dbReference type="EMBL" id="KAF4675628.1"/>
    </source>
</evidence>
<dbReference type="PROSITE" id="PS50235">
    <property type="entry name" value="USP_3"/>
    <property type="match status" value="1"/>
</dbReference>
<reference evidence="4 5" key="1">
    <citation type="submission" date="2020-04" db="EMBL/GenBank/DDBJ databases">
        <title>Perkinsus olseni comparative genomics.</title>
        <authorList>
            <person name="Bogema D.R."/>
        </authorList>
    </citation>
    <scope>NUCLEOTIDE SEQUENCE [LARGE SCALE GENOMIC DNA]</scope>
    <source>
        <strain evidence="4">ATCC PRA-31</strain>
    </source>
</reference>
<dbReference type="SUPFAM" id="SSF143791">
    <property type="entry name" value="DUSP-like"/>
    <property type="match status" value="2"/>
</dbReference>
<dbReference type="AlphaFoldDB" id="A0A7J6MVJ1"/>
<dbReference type="Gene3D" id="3.30.2230.10">
    <property type="entry name" value="DUSP-like"/>
    <property type="match status" value="1"/>
</dbReference>
<dbReference type="GO" id="GO:0016579">
    <property type="term" value="P:protein deubiquitination"/>
    <property type="evidence" value="ECO:0007669"/>
    <property type="project" value="InterPro"/>
</dbReference>
<dbReference type="InterPro" id="IPR038765">
    <property type="entry name" value="Papain-like_cys_pep_sf"/>
</dbReference>
<organism evidence="4 5">
    <name type="scientific">Perkinsus olseni</name>
    <name type="common">Perkinsus atlanticus</name>
    <dbReference type="NCBI Taxonomy" id="32597"/>
    <lineage>
        <taxon>Eukaryota</taxon>
        <taxon>Sar</taxon>
        <taxon>Alveolata</taxon>
        <taxon>Perkinsozoa</taxon>
        <taxon>Perkinsea</taxon>
        <taxon>Perkinsida</taxon>
        <taxon>Perkinsidae</taxon>
        <taxon>Perkinsus</taxon>
    </lineage>
</organism>
<dbReference type="PROSITE" id="PS51283">
    <property type="entry name" value="DUSP"/>
    <property type="match status" value="2"/>
</dbReference>
<sequence length="1119" mass="124361">MSLSSRTSESDRNVTATGTVTQEEEEASVKVHQQARALNGGGGGRVVANGGSTPSPLSLPEGGAVSRSYTTTTVGEHSGSSTRATRGFFNLGNTCFMNAALQCLVHTGPLQKALRNMPAPKVHGSLPPARQLVEACRTIMEEQWGSTDSPERGATSDAYNPEAMLKAVQALNPTFQGYHQQDSQEFLRCVLDAMHEELRRRVPKYPEAYLAVHMPEELPSPTAYSSVASEAAGSEYRESFSDQASSGSPNPPPSVEKLAEETTWSSPVSDAFQGKLISTVRCMHCNNTSTTIEPVYDVSLPIPSAPVDFTKFSGGSLGTNPSTKVCGGFWGWMSSARAYLGDAKVSLYDCLATFCQDEELTGSEQYHCDFCKKKCDGRKFIRFYSTPETLVIHLNRFRYDEGWFGQKNSRVVTFPVDEELNIAQFMHMDSASAVANRSEVVGGVGNQTTAYRLTGLIRHIGSVGSGHYVAYCRHEETDEWLEYDDAKVTKVDSAQVAGFEAYVLFYQKVASPARANVVAELLRAVQEGQSPGDTPMVYIPRQWVVKLQYMSHPGPISTYTMVCPDKCVSEVEKEDAEQRYIPVPLEFGKKLKTLYGGGPLLSSLEPCEKCSNYVKAYLRRRAAEQALVTKYDTKDIKDGEYWYMVDAVWVNNWKSYIKKAHLDGPSLADTSDDPGPIDNSRLVEIVKSRKPCKVRHHFVAVNGRVWQLFVFFHGSKGPTICRASLDIYGKIGCDEMIPPPPVEIDPSRTGITAAERRSILELSHEFVDDAKADWTVYSADKEGGAVDECNTSTSANSAAGRDDVKLPISKQESLDEISKDVDCCERKRWVKLIMGVYRLFDAASLLAQSHATSQGQESEPQTVQYLSTDTCMMLSLVSSLQSMARRNSTLGGEQNEGGEDEVDGAPSLQGQAMEKITGPAPWERQMLRALRRELNDSELPLPYPSHSNIEMELKKDSFDCEAFQTWSLRSRLLEYMDQTGRSRARGRLQDEGLELKFSLPRLKELEANAERFLPNSTEHPANPDRASVCSRPLNRYLFYILGKNNGKGAAPVVTEDRWSETLWRIVMWLFTGNSDPNIKDHFVPVGRPVYRVSSPQNDYPPWFFTGLWPESHENQWALF</sequence>
<dbReference type="InterPro" id="IPR001394">
    <property type="entry name" value="Peptidase_C19_UCH"/>
</dbReference>
<keyword evidence="4" id="KW-0378">Hydrolase</keyword>
<dbReference type="InterPro" id="IPR050185">
    <property type="entry name" value="Ub_carboxyl-term_hydrolase"/>
</dbReference>
<dbReference type="PROSITE" id="PS00973">
    <property type="entry name" value="USP_2"/>
    <property type="match status" value="1"/>
</dbReference>
<comment type="caution">
    <text evidence="4">The sequence shown here is derived from an EMBL/GenBank/DDBJ whole genome shotgun (WGS) entry which is preliminary data.</text>
</comment>
<dbReference type="CDD" id="cd02257">
    <property type="entry name" value="Peptidase_C19"/>
    <property type="match status" value="1"/>
</dbReference>
<feature type="region of interest" description="Disordered" evidence="1">
    <location>
        <begin position="1"/>
        <end position="65"/>
    </location>
</feature>
<dbReference type="Gene3D" id="3.90.70.10">
    <property type="entry name" value="Cysteine proteinases"/>
    <property type="match status" value="1"/>
</dbReference>
<dbReference type="GO" id="GO:0004843">
    <property type="term" value="F:cysteine-type deubiquitinase activity"/>
    <property type="evidence" value="ECO:0007669"/>
    <property type="project" value="InterPro"/>
</dbReference>
<dbReference type="SUPFAM" id="SSF54001">
    <property type="entry name" value="Cysteine proteinases"/>
    <property type="match status" value="1"/>
</dbReference>
<dbReference type="InterPro" id="IPR018200">
    <property type="entry name" value="USP_CS"/>
</dbReference>
<feature type="domain" description="USP" evidence="2">
    <location>
        <begin position="86"/>
        <end position="509"/>
    </location>
</feature>
<evidence type="ECO:0000259" key="3">
    <source>
        <dbReference type="PROSITE" id="PS51283"/>
    </source>
</evidence>
<name>A0A7J6MVJ1_PEROL</name>
<dbReference type="PROSITE" id="PS00972">
    <property type="entry name" value="USP_1"/>
    <property type="match status" value="1"/>
</dbReference>
<dbReference type="PANTHER" id="PTHR21646">
    <property type="entry name" value="UBIQUITIN CARBOXYL-TERMINAL HYDROLASE"/>
    <property type="match status" value="1"/>
</dbReference>
<gene>
    <name evidence="4" type="primary">USP20</name>
    <name evidence="4" type="ORF">FOL46_000819</name>
</gene>